<dbReference type="AlphaFoldDB" id="A0A370HXN0"/>
<dbReference type="EMBL" id="QQBB01000001">
    <property type="protein sequence ID" value="RDI62681.1"/>
    <property type="molecule type" value="Genomic_DNA"/>
</dbReference>
<protein>
    <submittedName>
        <fullName evidence="1">Uncharacterized protein</fullName>
    </submittedName>
</protein>
<gene>
    <name evidence="1" type="ORF">DES45_101952</name>
</gene>
<evidence type="ECO:0000313" key="2">
    <source>
        <dbReference type="Proteomes" id="UP000254925"/>
    </source>
</evidence>
<keyword evidence="2" id="KW-1185">Reference proteome</keyword>
<proteinExistence type="predicted"/>
<comment type="caution">
    <text evidence="1">The sequence shown here is derived from an EMBL/GenBank/DDBJ whole genome shotgun (WGS) entry which is preliminary data.</text>
</comment>
<reference evidence="1 2" key="1">
    <citation type="submission" date="2018-07" db="EMBL/GenBank/DDBJ databases">
        <title>Genomic Encyclopedia of Type Strains, Phase IV (KMG-IV): sequencing the most valuable type-strain genomes for metagenomic binning, comparative biology and taxonomic classification.</title>
        <authorList>
            <person name="Goeker M."/>
        </authorList>
    </citation>
    <scope>NUCLEOTIDE SEQUENCE [LARGE SCALE GENOMIC DNA]</scope>
    <source>
        <strain evidence="1 2">DSM 14364</strain>
    </source>
</reference>
<accession>A0A370HXN0</accession>
<organism evidence="1 2">
    <name type="scientific">Microvirga subterranea</name>
    <dbReference type="NCBI Taxonomy" id="186651"/>
    <lineage>
        <taxon>Bacteria</taxon>
        <taxon>Pseudomonadati</taxon>
        <taxon>Pseudomonadota</taxon>
        <taxon>Alphaproteobacteria</taxon>
        <taxon>Hyphomicrobiales</taxon>
        <taxon>Methylobacteriaceae</taxon>
        <taxon>Microvirga</taxon>
    </lineage>
</organism>
<name>A0A370HXN0_9HYPH</name>
<dbReference type="Proteomes" id="UP000254925">
    <property type="component" value="Unassembled WGS sequence"/>
</dbReference>
<sequence length="223" mass="25108">MYGLPGNLGLEAEEMARSGGGRPIVENTITLDVRHLARAGLAAGPPQSGNLQWTWANSKQPACYAPYQAAFRGDTGTLHLVSITVFDPFGQPMQIEGQTIHLAATSPPFGGRRWWFICPSTARRVMKLHLPYGARVFASRQAYRLGYAVQRESALNQARRRTRKARARIGGSPNLTERLPWKPKWMRWTTYWRHVDACQKAESQMLTYLITDTEKMLGRPLTP</sequence>
<evidence type="ECO:0000313" key="1">
    <source>
        <dbReference type="EMBL" id="RDI62681.1"/>
    </source>
</evidence>